<dbReference type="InterPro" id="IPR056524">
    <property type="entry name" value="KIF6/9_C"/>
</dbReference>
<evidence type="ECO:0000313" key="3">
    <source>
        <dbReference type="EMBL" id="KAG6930934.1"/>
    </source>
</evidence>
<evidence type="ECO:0000259" key="2">
    <source>
        <dbReference type="Pfam" id="PF23735"/>
    </source>
</evidence>
<dbReference type="OrthoDB" id="3176171at2759"/>
<dbReference type="AlphaFoldDB" id="A0A8T1SR11"/>
<evidence type="ECO:0000256" key="1">
    <source>
        <dbReference type="SAM" id="Coils"/>
    </source>
</evidence>
<comment type="caution">
    <text evidence="3">The sequence shown here is derived from an EMBL/GenBank/DDBJ whole genome shotgun (WGS) entry which is preliminary data.</text>
</comment>
<sequence>ASLSEELNESDPVEEKLRAQIEEEKKSYKTMFNRLKALKIEIEHLQLLMEKAKVKLQKDFEVWWSEETSNLQDQQEKLPVGNSASAFRASPQSLVSQQHLYTN</sequence>
<organism evidence="3 4">
    <name type="scientific">Chelydra serpentina</name>
    <name type="common">Snapping turtle</name>
    <name type="synonym">Testudo serpentina</name>
    <dbReference type="NCBI Taxonomy" id="8475"/>
    <lineage>
        <taxon>Eukaryota</taxon>
        <taxon>Metazoa</taxon>
        <taxon>Chordata</taxon>
        <taxon>Craniata</taxon>
        <taxon>Vertebrata</taxon>
        <taxon>Euteleostomi</taxon>
        <taxon>Archelosauria</taxon>
        <taxon>Testudinata</taxon>
        <taxon>Testudines</taxon>
        <taxon>Cryptodira</taxon>
        <taxon>Durocryptodira</taxon>
        <taxon>Americhelydia</taxon>
        <taxon>Chelydroidea</taxon>
        <taxon>Chelydridae</taxon>
        <taxon>Chelydra</taxon>
    </lineage>
</organism>
<keyword evidence="1" id="KW-0175">Coiled coil</keyword>
<gene>
    <name evidence="3" type="ORF">G0U57_002656</name>
</gene>
<dbReference type="Proteomes" id="UP000765507">
    <property type="component" value="Unassembled WGS sequence"/>
</dbReference>
<feature type="non-terminal residue" evidence="3">
    <location>
        <position position="1"/>
    </location>
</feature>
<feature type="non-terminal residue" evidence="3">
    <location>
        <position position="103"/>
    </location>
</feature>
<evidence type="ECO:0000313" key="4">
    <source>
        <dbReference type="Proteomes" id="UP000765507"/>
    </source>
</evidence>
<feature type="coiled-coil region" evidence="1">
    <location>
        <begin position="18"/>
        <end position="55"/>
    </location>
</feature>
<feature type="domain" description="Kinesin-like protein KIF6/9 C-terminal" evidence="2">
    <location>
        <begin position="6"/>
        <end position="72"/>
    </location>
</feature>
<dbReference type="EMBL" id="JAHGAV010000132">
    <property type="protein sequence ID" value="KAG6930934.1"/>
    <property type="molecule type" value="Genomic_DNA"/>
</dbReference>
<dbReference type="Pfam" id="PF23735">
    <property type="entry name" value="KIF9"/>
    <property type="match status" value="1"/>
</dbReference>
<protein>
    <submittedName>
        <fullName evidence="3">Kinesin family member 6</fullName>
    </submittedName>
</protein>
<name>A0A8T1SR11_CHESE</name>
<reference evidence="3 4" key="1">
    <citation type="journal article" date="2020" name="G3 (Bethesda)">
        <title>Draft Genome of the Common Snapping Turtle, Chelydra serpentina, a Model for Phenotypic Plasticity in Reptiles.</title>
        <authorList>
            <person name="Das D."/>
            <person name="Singh S.K."/>
            <person name="Bierstedt J."/>
            <person name="Erickson A."/>
            <person name="Galli G.L.J."/>
            <person name="Crossley D.A. 2nd"/>
            <person name="Rhen T."/>
        </authorList>
    </citation>
    <scope>NUCLEOTIDE SEQUENCE [LARGE SCALE GENOMIC DNA]</scope>
    <source>
        <strain evidence="3">KW</strain>
    </source>
</reference>
<accession>A0A8T1SR11</accession>
<keyword evidence="4" id="KW-1185">Reference proteome</keyword>
<proteinExistence type="predicted"/>